<evidence type="ECO:0000256" key="4">
    <source>
        <dbReference type="ARBA" id="ARBA00023163"/>
    </source>
</evidence>
<keyword evidence="4" id="KW-0804">Transcription</keyword>
<dbReference type="PRINTS" id="PR00686">
    <property type="entry name" value="TIFACTORIID"/>
</dbReference>
<protein>
    <submittedName>
        <fullName evidence="5">TATA-box-binding protein</fullName>
    </submittedName>
</protein>
<dbReference type="InterPro" id="IPR012295">
    <property type="entry name" value="TBP_dom_sf"/>
</dbReference>
<keyword evidence="3" id="KW-0238">DNA-binding</keyword>
<evidence type="ECO:0000256" key="3">
    <source>
        <dbReference type="ARBA" id="ARBA00023125"/>
    </source>
</evidence>
<comment type="similarity">
    <text evidence="1">Belongs to the TBP family.</text>
</comment>
<evidence type="ECO:0000313" key="5">
    <source>
        <dbReference type="EMBL" id="BBL45195.1"/>
    </source>
</evidence>
<sequence>MVKWDVSNIVATLYFNIRLPLDKIANSLPYSSYDPETFPGLILPLRNGNIKALIFNSGTINIAGLKNINELEDIIKTFREKFEEIGIKLPQEYKIKLQNIVVNGKFDVDNVNIVELADRVEGSTYNPEAFPAAIVPYTISDDYEVTFNVFKNGEFVCAGLKGIKKDIKEIYEDVNKIILDFQEKVIKKYSK</sequence>
<proteinExistence type="inferred from homology"/>
<dbReference type="InterPro" id="IPR000814">
    <property type="entry name" value="TBP"/>
</dbReference>
<keyword evidence="2" id="KW-0677">Repeat</keyword>
<dbReference type="SUPFAM" id="SSF55945">
    <property type="entry name" value="TATA-box binding protein-like"/>
    <property type="match status" value="2"/>
</dbReference>
<accession>A0A915SER4</accession>
<dbReference type="PANTHER" id="PTHR10126">
    <property type="entry name" value="TATA-BOX BINDING PROTEIN"/>
    <property type="match status" value="1"/>
</dbReference>
<keyword evidence="6" id="KW-1185">Reference proteome</keyword>
<reference evidence="6" key="1">
    <citation type="journal article" date="2022" name="Int. J. Syst. Evol. Microbiol.">
        <title>Nanobdella aerobiophila gen. nov., sp. nov., a thermoacidophilic, obligate ectosymbiotic archaeon, and proposal of Nanobdellaceae fam. nov., Nanobdellales ord. nov. and Nanobdellia class. nov.</title>
        <authorList>
            <person name="Kato S."/>
            <person name="Ogasawara A."/>
            <person name="Itoh T."/>
            <person name="Sakai H.D."/>
            <person name="Shimizu M."/>
            <person name="Yuki M."/>
            <person name="Kaneko M."/>
            <person name="Takashina T."/>
            <person name="Ohkuma M."/>
        </authorList>
    </citation>
    <scope>NUCLEOTIDE SEQUENCE [LARGE SCALE GENOMIC DNA]</scope>
    <source>
        <strain evidence="6">MJ1</strain>
    </source>
</reference>
<dbReference type="Gene3D" id="3.30.310.10">
    <property type="entry name" value="TATA-Binding Protein"/>
    <property type="match status" value="2"/>
</dbReference>
<dbReference type="GeneID" id="74567966"/>
<name>A0A915SER4_9ARCH</name>
<organism evidence="5 6">
    <name type="scientific">Nanobdella aerobiophila</name>
    <dbReference type="NCBI Taxonomy" id="2586965"/>
    <lineage>
        <taxon>Archaea</taxon>
        <taxon>Nanobdellota</taxon>
        <taxon>Nanobdellia</taxon>
        <taxon>Nanobdellales</taxon>
        <taxon>Nanobdellaceae</taxon>
        <taxon>Nanobdella</taxon>
    </lineage>
</organism>
<dbReference type="GO" id="GO:0003677">
    <property type="term" value="F:DNA binding"/>
    <property type="evidence" value="ECO:0007669"/>
    <property type="project" value="UniProtKB-KW"/>
</dbReference>
<evidence type="ECO:0000313" key="6">
    <source>
        <dbReference type="Proteomes" id="UP001055553"/>
    </source>
</evidence>
<evidence type="ECO:0000256" key="2">
    <source>
        <dbReference type="ARBA" id="ARBA00022737"/>
    </source>
</evidence>
<gene>
    <name evidence="5" type="ORF">MJ1_0014</name>
</gene>
<dbReference type="Pfam" id="PF00352">
    <property type="entry name" value="TBP"/>
    <property type="match status" value="2"/>
</dbReference>
<dbReference type="GO" id="GO:0006352">
    <property type="term" value="P:DNA-templated transcription initiation"/>
    <property type="evidence" value="ECO:0007669"/>
    <property type="project" value="InterPro"/>
</dbReference>
<evidence type="ECO:0000256" key="1">
    <source>
        <dbReference type="ARBA" id="ARBA00005560"/>
    </source>
</evidence>
<dbReference type="AlphaFoldDB" id="A0A915SER4"/>
<dbReference type="Proteomes" id="UP001055553">
    <property type="component" value="Chromosome"/>
</dbReference>
<dbReference type="RefSeq" id="WP_258393237.1">
    <property type="nucleotide sequence ID" value="NZ_AP019769.1"/>
</dbReference>
<dbReference type="EMBL" id="AP019769">
    <property type="protein sequence ID" value="BBL45195.1"/>
    <property type="molecule type" value="Genomic_DNA"/>
</dbReference>
<dbReference type="KEGG" id="naer:MJ1_0014"/>